<feature type="region of interest" description="Disordered" evidence="3">
    <location>
        <begin position="138"/>
        <end position="159"/>
    </location>
</feature>
<dbReference type="PRINTS" id="PR00929">
    <property type="entry name" value="ATHOOK"/>
</dbReference>
<dbReference type="Proteomes" id="UP001565368">
    <property type="component" value="Unassembled WGS sequence"/>
</dbReference>
<evidence type="ECO:0000256" key="1">
    <source>
        <dbReference type="ARBA" id="ARBA00022737"/>
    </source>
</evidence>
<dbReference type="EMBL" id="JBBXJM010000002">
    <property type="protein sequence ID" value="KAL1411543.1"/>
    <property type="molecule type" value="Genomic_DNA"/>
</dbReference>
<dbReference type="SMART" id="SM00384">
    <property type="entry name" value="AT_hook"/>
    <property type="match status" value="3"/>
</dbReference>
<feature type="compositionally biased region" description="Basic and acidic residues" evidence="3">
    <location>
        <begin position="278"/>
        <end position="287"/>
    </location>
</feature>
<dbReference type="PRINTS" id="PR00930">
    <property type="entry name" value="HIGHMOBLTYIY"/>
</dbReference>
<evidence type="ECO:0000313" key="4">
    <source>
        <dbReference type="EMBL" id="KAL1411543.1"/>
    </source>
</evidence>
<proteinExistence type="predicted"/>
<evidence type="ECO:0008006" key="6">
    <source>
        <dbReference type="Google" id="ProtNLM"/>
    </source>
</evidence>
<comment type="caution">
    <text evidence="4">The sequence shown here is derived from an EMBL/GenBank/DDBJ whole genome shotgun (WGS) entry which is preliminary data.</text>
</comment>
<accession>A0ABR3QAZ3</accession>
<feature type="compositionally biased region" description="Pro residues" evidence="3">
    <location>
        <begin position="255"/>
        <end position="267"/>
    </location>
</feature>
<evidence type="ECO:0000256" key="3">
    <source>
        <dbReference type="SAM" id="MobiDB-lite"/>
    </source>
</evidence>
<feature type="compositionally biased region" description="Basic residues" evidence="3">
    <location>
        <begin position="240"/>
        <end position="253"/>
    </location>
</feature>
<evidence type="ECO:0000256" key="2">
    <source>
        <dbReference type="ARBA" id="ARBA00023125"/>
    </source>
</evidence>
<dbReference type="RefSeq" id="XP_069211487.1">
    <property type="nucleotide sequence ID" value="XM_069351101.1"/>
</dbReference>
<keyword evidence="1" id="KW-0677">Repeat</keyword>
<keyword evidence="2" id="KW-0238">DNA-binding</keyword>
<dbReference type="GeneID" id="95983548"/>
<dbReference type="InterPro" id="IPR017956">
    <property type="entry name" value="AT_hook_DNA-bd_motif"/>
</dbReference>
<reference evidence="4 5" key="1">
    <citation type="submission" date="2023-08" db="EMBL/GenBank/DDBJ databases">
        <title>Annotated Genome Sequence of Vanrija albida AlHP1.</title>
        <authorList>
            <person name="Herzog R."/>
        </authorList>
    </citation>
    <scope>NUCLEOTIDE SEQUENCE [LARGE SCALE GENOMIC DNA]</scope>
    <source>
        <strain evidence="4 5">AlHP1</strain>
    </source>
</reference>
<evidence type="ECO:0000313" key="5">
    <source>
        <dbReference type="Proteomes" id="UP001565368"/>
    </source>
</evidence>
<protein>
    <recommendedName>
        <fullName evidence="6">BZIP domain-containing protein</fullName>
    </recommendedName>
</protein>
<dbReference type="InterPro" id="IPR000116">
    <property type="entry name" value="HMGA"/>
</dbReference>
<keyword evidence="5" id="KW-1185">Reference proteome</keyword>
<gene>
    <name evidence="4" type="ORF">Q8F55_002505</name>
</gene>
<sequence length="456" mass="49417">MTQTALQQQQDDAIQHDLHMASSITAQPDLDPALFALATSSSANTAAPIDPALFAIEQVVHNVQRGRIGQDDIDLGTNLHDAGLPDAEAEAQEPVAESFDPEVEVDVHDVQQEADPNHIPLDDDGIDPALREIVNSLTNAQQSHHPSLGPGDTEERERLDRERLQHTLQSTLEDFAHGNFGNYGAIFNTNFPQSPNNHNLILPPLGPEAAAHTAHLPLVPPHTHVHGPPGDVSESSLPVKRGRGRPKGSKNKPKPGAPPPEVQAPPPRRPKGRPPKVRSAEELAEFERRKEERALGIKRKRGRPRKYPELGLVREMRLKKNRAGVQEKIRLLEERARLEAAEHDESGEHDAVAAAEHLHAHLHDGLADDAESSAAAALATASEVALGEQVAAAVVRSAHENGEHYDWPYQDGQSLLDVVGVDMVGHKSLDDTSGMAIDQTEEAIRGVFSLADVGAQ</sequence>
<feature type="region of interest" description="Disordered" evidence="3">
    <location>
        <begin position="218"/>
        <end position="287"/>
    </location>
</feature>
<name>A0ABR3QAZ3_9TREE</name>
<organism evidence="4 5">
    <name type="scientific">Vanrija albida</name>
    <dbReference type="NCBI Taxonomy" id="181172"/>
    <lineage>
        <taxon>Eukaryota</taxon>
        <taxon>Fungi</taxon>
        <taxon>Dikarya</taxon>
        <taxon>Basidiomycota</taxon>
        <taxon>Agaricomycotina</taxon>
        <taxon>Tremellomycetes</taxon>
        <taxon>Trichosporonales</taxon>
        <taxon>Trichosporonaceae</taxon>
        <taxon>Vanrija</taxon>
    </lineage>
</organism>